<keyword evidence="3" id="KW-1185">Reference proteome</keyword>
<protein>
    <recommendedName>
        <fullName evidence="1">DUF7869 domain-containing protein</fullName>
    </recommendedName>
</protein>
<gene>
    <name evidence="2" type="ORF">RN001_011812</name>
</gene>
<name>A0AAN7Q138_9COLE</name>
<proteinExistence type="predicted"/>
<organism evidence="2 3">
    <name type="scientific">Aquatica leii</name>
    <dbReference type="NCBI Taxonomy" id="1421715"/>
    <lineage>
        <taxon>Eukaryota</taxon>
        <taxon>Metazoa</taxon>
        <taxon>Ecdysozoa</taxon>
        <taxon>Arthropoda</taxon>
        <taxon>Hexapoda</taxon>
        <taxon>Insecta</taxon>
        <taxon>Pterygota</taxon>
        <taxon>Neoptera</taxon>
        <taxon>Endopterygota</taxon>
        <taxon>Coleoptera</taxon>
        <taxon>Polyphaga</taxon>
        <taxon>Elateriformia</taxon>
        <taxon>Elateroidea</taxon>
        <taxon>Lampyridae</taxon>
        <taxon>Luciolinae</taxon>
        <taxon>Aquatica</taxon>
    </lineage>
</organism>
<evidence type="ECO:0000313" key="3">
    <source>
        <dbReference type="Proteomes" id="UP001353858"/>
    </source>
</evidence>
<dbReference type="PANTHER" id="PTHR10773:SF19">
    <property type="match status" value="1"/>
</dbReference>
<feature type="domain" description="DUF7869" evidence="1">
    <location>
        <begin position="369"/>
        <end position="463"/>
    </location>
</feature>
<dbReference type="EMBL" id="JARPUR010000005">
    <property type="protein sequence ID" value="KAK4875390.1"/>
    <property type="molecule type" value="Genomic_DNA"/>
</dbReference>
<dbReference type="Proteomes" id="UP001353858">
    <property type="component" value="Unassembled WGS sequence"/>
</dbReference>
<reference evidence="3" key="1">
    <citation type="submission" date="2023-01" db="EMBL/GenBank/DDBJ databases">
        <title>Key to firefly adult light organ development and bioluminescence: homeobox transcription factors regulate luciferase expression and transportation to peroxisome.</title>
        <authorList>
            <person name="Fu X."/>
        </authorList>
    </citation>
    <scope>NUCLEOTIDE SEQUENCE [LARGE SCALE GENOMIC DNA]</scope>
</reference>
<dbReference type="InterPro" id="IPR057191">
    <property type="entry name" value="DUF7869"/>
</dbReference>
<comment type="caution">
    <text evidence="2">The sequence shown here is derived from an EMBL/GenBank/DDBJ whole genome shotgun (WGS) entry which is preliminary data.</text>
</comment>
<dbReference type="Pfam" id="PF25273">
    <property type="entry name" value="DUF7869"/>
    <property type="match status" value="1"/>
</dbReference>
<accession>A0AAN7Q138</accession>
<dbReference type="AlphaFoldDB" id="A0AAN7Q138"/>
<evidence type="ECO:0000259" key="1">
    <source>
        <dbReference type="Pfam" id="PF25273"/>
    </source>
</evidence>
<dbReference type="PANTHER" id="PTHR10773">
    <property type="entry name" value="DNA-DIRECTED RNA POLYMERASES I, II, AND III SUBUNIT RPABC2"/>
    <property type="match status" value="1"/>
</dbReference>
<evidence type="ECO:0000313" key="2">
    <source>
        <dbReference type="EMBL" id="KAK4875390.1"/>
    </source>
</evidence>
<sequence>MTNKVVITHNNRNCNTYSYSSSRRDLTKSVPKDHHSDCYFGMTNICEYSTKNKSKMVYPIVTTALNTTNELEPVRTVNAKEFIRLDQSFSITSSENQNNNNIELIMYWQLDWIEKKAFVLNCLSRTDVMRRTTETEFSQRKNTFKYFLTNKTGEKMLVCKCFFLTTLGYHRKNDWSSICKTECFIDTYIENFNPSVSHYRREHAPERRYLPSDLTIESMYKNYLETCPHNQCSNEVYRKRLKHKNISFTNLGHEECELCEGFKLHNKQHNPENLDQACTDCNSWKEHIQRANDSRASYRLDTTEEDSPTTLKVSVDLQKVIMLPRLDMFKKVIFTQRISVFNESFVPLKIISSFNAFFLHYRDIKHYVLWVDNCSEQNKNWTLLSFLVYIVNSDAIAAVDICITCFEPGHTFMSADSFHYQVELSLKKQKRTYDFDDFVTAVKKANSKKVEAKTMQCTAFFKWQDFSSQTKIKNIDPRRYLAKITQIVANRGFFSLKYKLTNNSDNIHEMDVLQNKILKKTLPSFNVFTSPCGVPRTKKEALLKNLKPIILSNRLQF</sequence>